<dbReference type="GO" id="GO:0005741">
    <property type="term" value="C:mitochondrial outer membrane"/>
    <property type="evidence" value="ECO:0007669"/>
    <property type="project" value="TreeGrafter"/>
</dbReference>
<organism evidence="8 9">
    <name type="scientific">Elysia chlorotica</name>
    <name type="common">Eastern emerald elysia</name>
    <name type="synonym">Sea slug</name>
    <dbReference type="NCBI Taxonomy" id="188477"/>
    <lineage>
        <taxon>Eukaryota</taxon>
        <taxon>Metazoa</taxon>
        <taxon>Spiralia</taxon>
        <taxon>Lophotrochozoa</taxon>
        <taxon>Mollusca</taxon>
        <taxon>Gastropoda</taxon>
        <taxon>Heterobranchia</taxon>
        <taxon>Euthyneura</taxon>
        <taxon>Panpulmonata</taxon>
        <taxon>Sacoglossa</taxon>
        <taxon>Placobranchoidea</taxon>
        <taxon>Plakobranchidae</taxon>
        <taxon>Elysia</taxon>
    </lineage>
</organism>
<dbReference type="GO" id="GO:0012505">
    <property type="term" value="C:endomembrane system"/>
    <property type="evidence" value="ECO:0007669"/>
    <property type="project" value="UniProtKB-SubCell"/>
</dbReference>
<dbReference type="OrthoDB" id="6021377at2759"/>
<dbReference type="GO" id="GO:0042981">
    <property type="term" value="P:regulation of apoptotic process"/>
    <property type="evidence" value="ECO:0007669"/>
    <property type="project" value="InterPro"/>
</dbReference>
<dbReference type="PANTHER" id="PTHR11256:SF47">
    <property type="entry name" value="BCL-2-LIKE PROTEIN 10"/>
    <property type="match status" value="1"/>
</dbReference>
<dbReference type="CDD" id="cd06845">
    <property type="entry name" value="Bcl-2_like"/>
    <property type="match status" value="1"/>
</dbReference>
<proteinExistence type="inferred from homology"/>
<evidence type="ECO:0000256" key="3">
    <source>
        <dbReference type="ARBA" id="ARBA00022692"/>
    </source>
</evidence>
<dbReference type="SUPFAM" id="SSF56854">
    <property type="entry name" value="Bcl-2 inhibitors of programmed cell death"/>
    <property type="match status" value="1"/>
</dbReference>
<comment type="caution">
    <text evidence="8">The sequence shown here is derived from an EMBL/GenBank/DDBJ whole genome shotgun (WGS) entry which is preliminary data.</text>
</comment>
<dbReference type="InterPro" id="IPR036834">
    <property type="entry name" value="Bcl-2-like_sf"/>
</dbReference>
<dbReference type="PROSITE" id="PS50062">
    <property type="entry name" value="BCL2_FAMILY"/>
    <property type="match status" value="1"/>
</dbReference>
<evidence type="ECO:0000256" key="6">
    <source>
        <dbReference type="ARBA" id="ARBA00023136"/>
    </source>
</evidence>
<keyword evidence="5" id="KW-1133">Transmembrane helix</keyword>
<dbReference type="AlphaFoldDB" id="A0A3S1AX84"/>
<comment type="subcellular location">
    <subcellularLocation>
        <location evidence="1">Endomembrane system</location>
    </subcellularLocation>
</comment>
<keyword evidence="3" id="KW-0812">Transmembrane</keyword>
<evidence type="ECO:0000313" key="9">
    <source>
        <dbReference type="Proteomes" id="UP000271974"/>
    </source>
</evidence>
<dbReference type="Pfam" id="PF00452">
    <property type="entry name" value="Bcl-2"/>
    <property type="match status" value="1"/>
</dbReference>
<gene>
    <name evidence="8" type="ORF">EGW08_017648</name>
</gene>
<dbReference type="PANTHER" id="PTHR11256">
    <property type="entry name" value="BCL-2 RELATED"/>
    <property type="match status" value="1"/>
</dbReference>
<dbReference type="EMBL" id="RQTK01000817">
    <property type="protein sequence ID" value="RUS74588.1"/>
    <property type="molecule type" value="Genomic_DNA"/>
</dbReference>
<dbReference type="InterPro" id="IPR046371">
    <property type="entry name" value="Bcl-2_BH1-3"/>
</dbReference>
<evidence type="ECO:0000313" key="8">
    <source>
        <dbReference type="EMBL" id="RUS74588.1"/>
    </source>
</evidence>
<accession>A0A3S1AX84</accession>
<dbReference type="GO" id="GO:0008630">
    <property type="term" value="P:intrinsic apoptotic signaling pathway in response to DNA damage"/>
    <property type="evidence" value="ECO:0007669"/>
    <property type="project" value="TreeGrafter"/>
</dbReference>
<evidence type="ECO:0000256" key="4">
    <source>
        <dbReference type="ARBA" id="ARBA00022703"/>
    </source>
</evidence>
<name>A0A3S1AX84_ELYCH</name>
<protein>
    <recommendedName>
        <fullName evidence="7">Bcl-2 Bcl-2 homology region 1-3 domain-containing protein</fullName>
    </recommendedName>
</protein>
<reference evidence="8 9" key="1">
    <citation type="submission" date="2019-01" db="EMBL/GenBank/DDBJ databases">
        <title>A draft genome assembly of the solar-powered sea slug Elysia chlorotica.</title>
        <authorList>
            <person name="Cai H."/>
            <person name="Li Q."/>
            <person name="Fang X."/>
            <person name="Li J."/>
            <person name="Curtis N.E."/>
            <person name="Altenburger A."/>
            <person name="Shibata T."/>
            <person name="Feng M."/>
            <person name="Maeda T."/>
            <person name="Schwartz J.A."/>
            <person name="Shigenobu S."/>
            <person name="Lundholm N."/>
            <person name="Nishiyama T."/>
            <person name="Yang H."/>
            <person name="Hasebe M."/>
            <person name="Li S."/>
            <person name="Pierce S.K."/>
            <person name="Wang J."/>
        </authorList>
    </citation>
    <scope>NUCLEOTIDE SEQUENCE [LARGE SCALE GENOMIC DNA]</scope>
    <source>
        <strain evidence="8">EC2010</strain>
        <tissue evidence="8">Whole organism of an adult</tissue>
    </source>
</reference>
<dbReference type="Gene3D" id="1.10.437.10">
    <property type="entry name" value="Blc2-like"/>
    <property type="match status" value="1"/>
</dbReference>
<evidence type="ECO:0000256" key="1">
    <source>
        <dbReference type="ARBA" id="ARBA00004308"/>
    </source>
</evidence>
<feature type="domain" description="Bcl-2 Bcl-2 homology region 1-3" evidence="7">
    <location>
        <begin position="127"/>
        <end position="238"/>
    </location>
</feature>
<dbReference type="InterPro" id="IPR002475">
    <property type="entry name" value="Bcl2-like"/>
</dbReference>
<feature type="non-terminal residue" evidence="8">
    <location>
        <position position="1"/>
    </location>
</feature>
<dbReference type="GO" id="GO:0051400">
    <property type="term" value="F:BH domain binding"/>
    <property type="evidence" value="ECO:0007669"/>
    <property type="project" value="TreeGrafter"/>
</dbReference>
<dbReference type="Proteomes" id="UP000271974">
    <property type="component" value="Unassembled WGS sequence"/>
</dbReference>
<sequence>FRGLTILDSIESILLFLSTPLIKIPAKLDFILLLFRVNITMLEPQRLTGNPNNSLFRQVTQRFGVLNQAGKGLNEISKVTADESTQTYATSQLDLVRRTAEVMAHDAVLNFDLECPKKPPNRHCKTMRRIVKELSDRHNMVFKGMVNRLKPTQNNSFQTFVIVADEIFDDGQVNWGRIVAVYTFAARLAKFHRDSSSSNESSPIDMKGKVTYEEKIALFVGKYVASKLGQWVLDHGGWDAFVEYFPDQGEFEEKMWKGVLFTAIGLGALATVVASR</sequence>
<comment type="similarity">
    <text evidence="2">Belongs to the Bcl-2 family.</text>
</comment>
<dbReference type="STRING" id="188477.A0A3S1AX84"/>
<evidence type="ECO:0000256" key="2">
    <source>
        <dbReference type="ARBA" id="ARBA00009458"/>
    </source>
</evidence>
<dbReference type="GO" id="GO:0097192">
    <property type="term" value="P:extrinsic apoptotic signaling pathway in absence of ligand"/>
    <property type="evidence" value="ECO:0007669"/>
    <property type="project" value="TreeGrafter"/>
</dbReference>
<dbReference type="SMART" id="SM00337">
    <property type="entry name" value="BCL"/>
    <property type="match status" value="1"/>
</dbReference>
<keyword evidence="4" id="KW-0053">Apoptosis</keyword>
<keyword evidence="6" id="KW-0472">Membrane</keyword>
<evidence type="ECO:0000256" key="5">
    <source>
        <dbReference type="ARBA" id="ARBA00022989"/>
    </source>
</evidence>
<dbReference type="InterPro" id="IPR026298">
    <property type="entry name" value="Bcl-2_fam"/>
</dbReference>
<dbReference type="GO" id="GO:0001836">
    <property type="term" value="P:release of cytochrome c from mitochondria"/>
    <property type="evidence" value="ECO:0007669"/>
    <property type="project" value="TreeGrafter"/>
</dbReference>
<keyword evidence="9" id="KW-1185">Reference proteome</keyword>
<evidence type="ECO:0000259" key="7">
    <source>
        <dbReference type="SMART" id="SM00337"/>
    </source>
</evidence>